<feature type="compositionally biased region" description="Polar residues" evidence="1">
    <location>
        <begin position="89"/>
        <end position="101"/>
    </location>
</feature>
<accession>A0A6C0HNF6</accession>
<evidence type="ECO:0000256" key="1">
    <source>
        <dbReference type="SAM" id="MobiDB-lite"/>
    </source>
</evidence>
<protein>
    <submittedName>
        <fullName evidence="2">Uncharacterized protein</fullName>
    </submittedName>
</protein>
<sequence length="138" mass="15594">MSAIKLSNKSDIGSIINAQEIPNTKEKKTIKTRTRIKPALVQDTDVRKDMVSLNVVISVVAEDHPAVALVKKPRKSRVSKDINKIDTPPLNSDSEETQNISFKRKRGRPPKYKNEITKSHWLGFFAFVAENGYFEVSK</sequence>
<proteinExistence type="predicted"/>
<organism evidence="2">
    <name type="scientific">viral metagenome</name>
    <dbReference type="NCBI Taxonomy" id="1070528"/>
    <lineage>
        <taxon>unclassified sequences</taxon>
        <taxon>metagenomes</taxon>
        <taxon>organismal metagenomes</taxon>
    </lineage>
</organism>
<reference evidence="2" key="1">
    <citation type="journal article" date="2020" name="Nature">
        <title>Giant virus diversity and host interactions through global metagenomics.</title>
        <authorList>
            <person name="Schulz F."/>
            <person name="Roux S."/>
            <person name="Paez-Espino D."/>
            <person name="Jungbluth S."/>
            <person name="Walsh D.A."/>
            <person name="Denef V.J."/>
            <person name="McMahon K.D."/>
            <person name="Konstantinidis K.T."/>
            <person name="Eloe-Fadrosh E.A."/>
            <person name="Kyrpides N.C."/>
            <person name="Woyke T."/>
        </authorList>
    </citation>
    <scope>NUCLEOTIDE SEQUENCE</scope>
    <source>
        <strain evidence="2">GVMAG-M-3300023184-161</strain>
    </source>
</reference>
<feature type="compositionally biased region" description="Basic residues" evidence="1">
    <location>
        <begin position="102"/>
        <end position="111"/>
    </location>
</feature>
<feature type="region of interest" description="Disordered" evidence="1">
    <location>
        <begin position="78"/>
        <end position="111"/>
    </location>
</feature>
<dbReference type="AlphaFoldDB" id="A0A6C0HNF6"/>
<dbReference type="EMBL" id="MN739997">
    <property type="protein sequence ID" value="QHT82228.1"/>
    <property type="molecule type" value="Genomic_DNA"/>
</dbReference>
<evidence type="ECO:0000313" key="2">
    <source>
        <dbReference type="EMBL" id="QHT82228.1"/>
    </source>
</evidence>
<name>A0A6C0HNF6_9ZZZZ</name>